<proteinExistence type="predicted"/>
<dbReference type="Proteomes" id="UP001601059">
    <property type="component" value="Unassembled WGS sequence"/>
</dbReference>
<sequence>MLKMFSTQLTGLLNRIHDKEEFSFEDGARLLAQAAVGAGHIYIYGTNEMSAVEAEALYSEEPLKWAQKFTQDRLLTEADRVLLVSRFGNDEEALKIGKKLNEQGIPFVSISTVGTSEGDSLVDLADVHIDLHLKKGLLPDDVGNRFGYPASIAALFAYYGLKFTIDEIVAEYEMELEDI</sequence>
<dbReference type="Gene3D" id="3.40.50.10490">
    <property type="entry name" value="Glucose-6-phosphate isomerase like protein, domain 1"/>
    <property type="match status" value="1"/>
</dbReference>
<dbReference type="Pfam" id="PF10740">
    <property type="entry name" value="DUF2529"/>
    <property type="match status" value="1"/>
</dbReference>
<keyword evidence="3" id="KW-1185">Reference proteome</keyword>
<dbReference type="RefSeq" id="WP_389361845.1">
    <property type="nucleotide sequence ID" value="NZ_JBIACK010000007.1"/>
</dbReference>
<evidence type="ECO:0000313" key="2">
    <source>
        <dbReference type="EMBL" id="MFE8701878.1"/>
    </source>
</evidence>
<dbReference type="InterPro" id="IPR019676">
    <property type="entry name" value="DUF2529"/>
</dbReference>
<gene>
    <name evidence="2" type="ORF">ACFYKX_14855</name>
</gene>
<protein>
    <submittedName>
        <fullName evidence="2">DUF2529 domain-containing protein</fullName>
    </submittedName>
</protein>
<dbReference type="SUPFAM" id="SSF53697">
    <property type="entry name" value="SIS domain"/>
    <property type="match status" value="1"/>
</dbReference>
<evidence type="ECO:0000259" key="1">
    <source>
        <dbReference type="Pfam" id="PF10740"/>
    </source>
</evidence>
<evidence type="ECO:0000313" key="3">
    <source>
        <dbReference type="Proteomes" id="UP001601059"/>
    </source>
</evidence>
<accession>A0ABW6KC96</accession>
<feature type="domain" description="DUF2529" evidence="1">
    <location>
        <begin position="1"/>
        <end position="168"/>
    </location>
</feature>
<dbReference type="EMBL" id="JBIACK010000007">
    <property type="protein sequence ID" value="MFE8701878.1"/>
    <property type="molecule type" value="Genomic_DNA"/>
</dbReference>
<comment type="caution">
    <text evidence="2">The sequence shown here is derived from an EMBL/GenBank/DDBJ whole genome shotgun (WGS) entry which is preliminary data.</text>
</comment>
<organism evidence="2 3">
    <name type="scientific">Cytobacillus spartinae</name>
    <dbReference type="NCBI Taxonomy" id="3299023"/>
    <lineage>
        <taxon>Bacteria</taxon>
        <taxon>Bacillati</taxon>
        <taxon>Bacillota</taxon>
        <taxon>Bacilli</taxon>
        <taxon>Bacillales</taxon>
        <taxon>Bacillaceae</taxon>
        <taxon>Cytobacillus</taxon>
    </lineage>
</organism>
<name>A0ABW6KC96_9BACI</name>
<dbReference type="InterPro" id="IPR046348">
    <property type="entry name" value="SIS_dom_sf"/>
</dbReference>
<reference evidence="2 3" key="1">
    <citation type="submission" date="2024-08" db="EMBL/GenBank/DDBJ databases">
        <title>Two novel Cytobacillus novel species.</title>
        <authorList>
            <person name="Liu G."/>
        </authorList>
    </citation>
    <scope>NUCLEOTIDE SEQUENCE [LARGE SCALE GENOMIC DNA]</scope>
    <source>
        <strain evidence="2 3">FJAT-54145</strain>
    </source>
</reference>